<comment type="subcellular location">
    <subcellularLocation>
        <location evidence="1 10">Nucleus</location>
    </subcellularLocation>
</comment>
<evidence type="ECO:0000256" key="2">
    <source>
        <dbReference type="ARBA" id="ARBA00005770"/>
    </source>
</evidence>
<dbReference type="Pfam" id="PF11221">
    <property type="entry name" value="Med21"/>
    <property type="match status" value="1"/>
</dbReference>
<keyword evidence="8 10" id="KW-0539">Nucleus</keyword>
<comment type="function">
    <text evidence="9 10">Component of the Mediator complex, a coactivator involved in the regulated transcription of nearly all RNA polymerase II-dependent genes. Mediator functions as a bridge to convey information from gene-specific regulatory proteins to the basal RNA polymerase II transcription machinery. Mediator is recruited to promoters by direct interactions with regulatory proteins and serves as a scaffold for the assembly of a functional preinitiation complex with RNA polymerase II and the general transcription factors.</text>
</comment>
<keyword evidence="7 10" id="KW-0804">Transcription</keyword>
<feature type="compositionally biased region" description="Basic and acidic residues" evidence="12">
    <location>
        <begin position="91"/>
        <end position="100"/>
    </location>
</feature>
<dbReference type="SUPFAM" id="SSF140718">
    <property type="entry name" value="Mediator hinge subcomplex-like"/>
    <property type="match status" value="1"/>
</dbReference>
<dbReference type="PANTHER" id="PTHR13381">
    <property type="entry name" value="RNA POLYMERASE II HOLOENZYME COMPONENT SRB7"/>
    <property type="match status" value="1"/>
</dbReference>
<keyword evidence="6 10" id="KW-0010">Activator</keyword>
<evidence type="ECO:0000256" key="10">
    <source>
        <dbReference type="RuleBase" id="RU366036"/>
    </source>
</evidence>
<dbReference type="Gene3D" id="6.10.280.10">
    <property type="entry name" value="Mediator complex, subunit Med21"/>
    <property type="match status" value="1"/>
</dbReference>
<evidence type="ECO:0000256" key="6">
    <source>
        <dbReference type="ARBA" id="ARBA00023159"/>
    </source>
</evidence>
<dbReference type="STRING" id="1367422.A0A178Z9H0"/>
<sequence>MSSDILTQLQTCYDQLLTQFFATLSYLSQRHPLVAPDPDPNDPFTNPPPGLAVAGPRGRGSGGGGGGSQISQPANPPPPPSSAGDVTVHQQQEHHEHPEQQHPQAAAVAVVNPGPEDTERAPFPLHPVPAATFARAQRELAEDLVLKGQQIEMLITRLPGIGRGAQEQADEVAALADQVRTMEQERRARRRELKDYAARLERVVMAMSVNVDYDDNDGGANGGQG</sequence>
<dbReference type="AlphaFoldDB" id="A0A178Z9H0"/>
<feature type="compositionally biased region" description="Gly residues" evidence="12">
    <location>
        <begin position="57"/>
        <end position="68"/>
    </location>
</feature>
<evidence type="ECO:0000313" key="13">
    <source>
        <dbReference type="EMBL" id="OAP55705.1"/>
    </source>
</evidence>
<dbReference type="InterPro" id="IPR037212">
    <property type="entry name" value="Med7/Med21-like"/>
</dbReference>
<protein>
    <recommendedName>
        <fullName evidence="4 10">Mediator of RNA polymerase II transcription subunit 21</fullName>
    </recommendedName>
</protein>
<keyword evidence="11" id="KW-0175">Coiled coil</keyword>
<feature type="region of interest" description="Disordered" evidence="12">
    <location>
        <begin position="33"/>
        <end position="106"/>
    </location>
</feature>
<evidence type="ECO:0000256" key="1">
    <source>
        <dbReference type="ARBA" id="ARBA00004123"/>
    </source>
</evidence>
<evidence type="ECO:0000313" key="14">
    <source>
        <dbReference type="Proteomes" id="UP000078343"/>
    </source>
</evidence>
<dbReference type="RefSeq" id="XP_018689072.1">
    <property type="nucleotide sequence ID" value="XM_018841363.1"/>
</dbReference>
<evidence type="ECO:0000256" key="3">
    <source>
        <dbReference type="ARBA" id="ARBA00011837"/>
    </source>
</evidence>
<dbReference type="OrthoDB" id="526653at2759"/>
<evidence type="ECO:0000256" key="11">
    <source>
        <dbReference type="SAM" id="Coils"/>
    </source>
</evidence>
<dbReference type="GO" id="GO:0003712">
    <property type="term" value="F:transcription coregulator activity"/>
    <property type="evidence" value="ECO:0007669"/>
    <property type="project" value="TreeGrafter"/>
</dbReference>
<feature type="coiled-coil region" evidence="11">
    <location>
        <begin position="165"/>
        <end position="199"/>
    </location>
</feature>
<evidence type="ECO:0000256" key="4">
    <source>
        <dbReference type="ARBA" id="ARBA00019691"/>
    </source>
</evidence>
<proteinExistence type="inferred from homology"/>
<keyword evidence="14" id="KW-1185">Reference proteome</keyword>
<dbReference type="EMBL" id="LVYI01000010">
    <property type="protein sequence ID" value="OAP55705.1"/>
    <property type="molecule type" value="Genomic_DNA"/>
</dbReference>
<evidence type="ECO:0000256" key="9">
    <source>
        <dbReference type="ARBA" id="ARBA00025687"/>
    </source>
</evidence>
<reference evidence="13 14" key="1">
    <citation type="submission" date="2016-04" db="EMBL/GenBank/DDBJ databases">
        <title>Draft genome of Fonsecaea erecta CBS 125763.</title>
        <authorList>
            <person name="Weiss V.A."/>
            <person name="Vicente V.A."/>
            <person name="Raittz R.T."/>
            <person name="Moreno L.F."/>
            <person name="De Souza E.M."/>
            <person name="Pedrosa F.O."/>
            <person name="Steffens M.B."/>
            <person name="Faoro H."/>
            <person name="Tadra-Sfeir M.Z."/>
            <person name="Najafzadeh M.J."/>
            <person name="Felipe M.S."/>
            <person name="Teixeira M."/>
            <person name="Sun J."/>
            <person name="Xi L."/>
            <person name="Gomes R."/>
            <person name="De Azevedo C.M."/>
            <person name="Salgado C.G."/>
            <person name="Da Silva M.B."/>
            <person name="Nascimento M.F."/>
            <person name="Queiroz-Telles F."/>
            <person name="Attili D.S."/>
            <person name="Gorbushina A."/>
        </authorList>
    </citation>
    <scope>NUCLEOTIDE SEQUENCE [LARGE SCALE GENOMIC DNA]</scope>
    <source>
        <strain evidence="13 14">CBS 125763</strain>
    </source>
</reference>
<comment type="subunit">
    <text evidence="3 10">Component of the Mediator complex.</text>
</comment>
<evidence type="ECO:0000256" key="5">
    <source>
        <dbReference type="ARBA" id="ARBA00023015"/>
    </source>
</evidence>
<dbReference type="GeneID" id="30014025"/>
<evidence type="ECO:0000256" key="8">
    <source>
        <dbReference type="ARBA" id="ARBA00023242"/>
    </source>
</evidence>
<dbReference type="PANTHER" id="PTHR13381:SF0">
    <property type="entry name" value="MEDIATOR OF RNA POLYMERASE II TRANSCRIPTION SUBUNIT 21"/>
    <property type="match status" value="1"/>
</dbReference>
<accession>A0A178Z9H0</accession>
<evidence type="ECO:0000256" key="12">
    <source>
        <dbReference type="SAM" id="MobiDB-lite"/>
    </source>
</evidence>
<dbReference type="GO" id="GO:0016592">
    <property type="term" value="C:mediator complex"/>
    <property type="evidence" value="ECO:0007669"/>
    <property type="project" value="UniProtKB-UniRule"/>
</dbReference>
<evidence type="ECO:0000256" key="7">
    <source>
        <dbReference type="ARBA" id="ARBA00023163"/>
    </source>
</evidence>
<dbReference type="Proteomes" id="UP000078343">
    <property type="component" value="Unassembled WGS sequence"/>
</dbReference>
<name>A0A178Z9H0_9EURO</name>
<comment type="similarity">
    <text evidence="2 10">Belongs to the Mediator complex subunit 21 family.</text>
</comment>
<organism evidence="13 14">
    <name type="scientific">Fonsecaea erecta</name>
    <dbReference type="NCBI Taxonomy" id="1367422"/>
    <lineage>
        <taxon>Eukaryota</taxon>
        <taxon>Fungi</taxon>
        <taxon>Dikarya</taxon>
        <taxon>Ascomycota</taxon>
        <taxon>Pezizomycotina</taxon>
        <taxon>Eurotiomycetes</taxon>
        <taxon>Chaetothyriomycetidae</taxon>
        <taxon>Chaetothyriales</taxon>
        <taxon>Herpotrichiellaceae</taxon>
        <taxon>Fonsecaea</taxon>
    </lineage>
</organism>
<dbReference type="InterPro" id="IPR021384">
    <property type="entry name" value="Mediator_Med21"/>
</dbReference>
<dbReference type="GO" id="GO:0006357">
    <property type="term" value="P:regulation of transcription by RNA polymerase II"/>
    <property type="evidence" value="ECO:0007669"/>
    <property type="project" value="TreeGrafter"/>
</dbReference>
<keyword evidence="5 10" id="KW-0805">Transcription regulation</keyword>
<gene>
    <name evidence="13" type="ORF">AYL99_09857</name>
</gene>
<comment type="caution">
    <text evidence="13">The sequence shown here is derived from an EMBL/GenBank/DDBJ whole genome shotgun (WGS) entry which is preliminary data.</text>
</comment>